<sequence>MGTRAPSGSAHQPRRSANYTPIKSLVLYHGLRRWMAGRHWSIPSRARGGHA</sequence>
<dbReference type="Proteomes" id="UP000028924">
    <property type="component" value="Unassembled WGS sequence"/>
</dbReference>
<gene>
    <name evidence="1" type="ORF">F751_3934</name>
</gene>
<protein>
    <submittedName>
        <fullName evidence="1">Uncharacterized protein</fullName>
    </submittedName>
</protein>
<proteinExistence type="predicted"/>
<name>A0A087SHQ0_AUXPR</name>
<keyword evidence="2" id="KW-1185">Reference proteome</keyword>
<dbReference type="AlphaFoldDB" id="A0A087SHQ0"/>
<dbReference type="GeneID" id="23615325"/>
<organism evidence="1 2">
    <name type="scientific">Auxenochlorella protothecoides</name>
    <name type="common">Green microalga</name>
    <name type="synonym">Chlorella protothecoides</name>
    <dbReference type="NCBI Taxonomy" id="3075"/>
    <lineage>
        <taxon>Eukaryota</taxon>
        <taxon>Viridiplantae</taxon>
        <taxon>Chlorophyta</taxon>
        <taxon>core chlorophytes</taxon>
        <taxon>Trebouxiophyceae</taxon>
        <taxon>Chlorellales</taxon>
        <taxon>Chlorellaceae</taxon>
        <taxon>Auxenochlorella</taxon>
    </lineage>
</organism>
<dbReference type="KEGG" id="apro:F751_3934"/>
<accession>A0A087SHQ0</accession>
<dbReference type="EMBL" id="KL662114">
    <property type="protein sequence ID" value="KFM25254.1"/>
    <property type="molecule type" value="Genomic_DNA"/>
</dbReference>
<evidence type="ECO:0000313" key="1">
    <source>
        <dbReference type="EMBL" id="KFM25254.1"/>
    </source>
</evidence>
<dbReference type="RefSeq" id="XP_011398146.1">
    <property type="nucleotide sequence ID" value="XM_011399844.1"/>
</dbReference>
<reference evidence="1 2" key="1">
    <citation type="journal article" date="2014" name="BMC Genomics">
        <title>Oil accumulation mechanisms of the oleaginous microalga Chlorella protothecoides revealed through its genome, transcriptomes, and proteomes.</title>
        <authorList>
            <person name="Gao C."/>
            <person name="Wang Y."/>
            <person name="Shen Y."/>
            <person name="Yan D."/>
            <person name="He X."/>
            <person name="Dai J."/>
            <person name="Wu Q."/>
        </authorList>
    </citation>
    <scope>NUCLEOTIDE SEQUENCE [LARGE SCALE GENOMIC DNA]</scope>
    <source>
        <strain evidence="1 2">0710</strain>
    </source>
</reference>
<evidence type="ECO:0000313" key="2">
    <source>
        <dbReference type="Proteomes" id="UP000028924"/>
    </source>
</evidence>